<sequence length="168" mass="16729">MSRRAPLIAGGLLFALLATGCGVRPTDVINGRPAVSGPAEGTGIYLLSQGQVVLAIRSMKPPSPPLSLSPAETLALLAQGPTESERSAGITSDVPTDLVPANVGPTADGNGVTVTVASAVKPLSPLAVDQIACTVADALARSAQGRSFAPVTLAGPDGTRPARTCPVT</sequence>
<dbReference type="PROSITE" id="PS51257">
    <property type="entry name" value="PROKAR_LIPOPROTEIN"/>
    <property type="match status" value="1"/>
</dbReference>
<accession>A0AAJ6L4E2</accession>
<keyword evidence="2" id="KW-1185">Reference proteome</keyword>
<proteinExistence type="predicted"/>
<gene>
    <name evidence="1" type="ORF">Q3V37_24110</name>
</gene>
<reference evidence="1 2" key="1">
    <citation type="submission" date="2023-07" db="EMBL/GenBank/DDBJ databases">
        <title>Micromonospora profundi TRM 95458 converts glycerol to a new osmotic compound.</title>
        <authorList>
            <person name="Lu D."/>
        </authorList>
    </citation>
    <scope>NUCLEOTIDE SEQUENCE [LARGE SCALE GENOMIC DNA]</scope>
    <source>
        <strain evidence="1 2">TRM95458</strain>
    </source>
</reference>
<dbReference type="RefSeq" id="WP_053653729.1">
    <property type="nucleotide sequence ID" value="NZ_CP130472.1"/>
</dbReference>
<name>A0AAJ6L4E2_9ACTN</name>
<dbReference type="KEGG" id="mprn:Q3V37_24110"/>
<dbReference type="Proteomes" id="UP001235874">
    <property type="component" value="Chromosome"/>
</dbReference>
<evidence type="ECO:0008006" key="3">
    <source>
        <dbReference type="Google" id="ProtNLM"/>
    </source>
</evidence>
<evidence type="ECO:0000313" key="2">
    <source>
        <dbReference type="Proteomes" id="UP001235874"/>
    </source>
</evidence>
<organism evidence="1 2">
    <name type="scientific">Micromonospora profundi</name>
    <dbReference type="NCBI Taxonomy" id="1420889"/>
    <lineage>
        <taxon>Bacteria</taxon>
        <taxon>Bacillati</taxon>
        <taxon>Actinomycetota</taxon>
        <taxon>Actinomycetes</taxon>
        <taxon>Micromonosporales</taxon>
        <taxon>Micromonosporaceae</taxon>
        <taxon>Micromonospora</taxon>
    </lineage>
</organism>
<dbReference type="AlphaFoldDB" id="A0AAJ6L4E2"/>
<evidence type="ECO:0000313" key="1">
    <source>
        <dbReference type="EMBL" id="WLS44443.1"/>
    </source>
</evidence>
<dbReference type="EMBL" id="CP130472">
    <property type="protein sequence ID" value="WLS44443.1"/>
    <property type="molecule type" value="Genomic_DNA"/>
</dbReference>
<protein>
    <recommendedName>
        <fullName evidence="3">GerMN domain-containing protein</fullName>
    </recommendedName>
</protein>